<proteinExistence type="predicted"/>
<protein>
    <submittedName>
        <fullName evidence="2">Uncharacterized protein</fullName>
    </submittedName>
</protein>
<evidence type="ECO:0000313" key="2">
    <source>
        <dbReference type="EMBL" id="KAF7761714.1"/>
    </source>
</evidence>
<accession>A0A8H7C2X7</accession>
<keyword evidence="1" id="KW-0175">Coiled coil</keyword>
<comment type="caution">
    <text evidence="2">The sequence shown here is derived from an EMBL/GenBank/DDBJ whole genome shotgun (WGS) entry which is preliminary data.</text>
</comment>
<dbReference type="EMBL" id="JABXXO010000013">
    <property type="protein sequence ID" value="KAF7761714.1"/>
    <property type="molecule type" value="Genomic_DNA"/>
</dbReference>
<dbReference type="Proteomes" id="UP000629468">
    <property type="component" value="Unassembled WGS sequence"/>
</dbReference>
<organism evidence="2 3">
    <name type="scientific">Agaricus bisporus var. burnettii</name>
    <dbReference type="NCBI Taxonomy" id="192524"/>
    <lineage>
        <taxon>Eukaryota</taxon>
        <taxon>Fungi</taxon>
        <taxon>Dikarya</taxon>
        <taxon>Basidiomycota</taxon>
        <taxon>Agaricomycotina</taxon>
        <taxon>Agaricomycetes</taxon>
        <taxon>Agaricomycetidae</taxon>
        <taxon>Agaricales</taxon>
        <taxon>Agaricineae</taxon>
        <taxon>Agaricaceae</taxon>
        <taxon>Agaricus</taxon>
    </lineage>
</organism>
<dbReference type="AlphaFoldDB" id="A0A8H7C2X7"/>
<evidence type="ECO:0000256" key="1">
    <source>
        <dbReference type="SAM" id="Coils"/>
    </source>
</evidence>
<feature type="coiled-coil region" evidence="1">
    <location>
        <begin position="94"/>
        <end position="145"/>
    </location>
</feature>
<evidence type="ECO:0000313" key="3">
    <source>
        <dbReference type="Proteomes" id="UP000629468"/>
    </source>
</evidence>
<gene>
    <name evidence="2" type="ORF">Agabi119p4_9706</name>
</gene>
<name>A0A8H7C2X7_AGABI</name>
<reference evidence="2 3" key="1">
    <citation type="journal article" name="Sci. Rep.">
        <title>Telomere-to-telomere assembled and centromere annotated genomes of the two main subspecies of the button mushroom Agaricus bisporus reveal especially polymorphic chromosome ends.</title>
        <authorList>
            <person name="Sonnenberg A.S.M."/>
            <person name="Sedaghat-Telgerd N."/>
            <person name="Lavrijssen B."/>
            <person name="Ohm R.A."/>
            <person name="Hendrickx P.M."/>
            <person name="Scholtmeijer K."/>
            <person name="Baars J.J.P."/>
            <person name="van Peer A."/>
        </authorList>
    </citation>
    <scope>NUCLEOTIDE SEQUENCE [LARGE SCALE GENOMIC DNA]</scope>
    <source>
        <strain evidence="2 3">H119_p4</strain>
    </source>
</reference>
<sequence length="186" mass="21420">MWPDPADTVEMKQNEMREAELRKEYWAEMIGKGSRVERFTNTRESARRIIDSIITAESKTQWCRIQQELVDQGKTLSATDAGKELFYAYYEDMVARQNALMQQLTAEMEKAAADPVTIMALREQLRDELVKRKNARKEMRKLESSGKKGVPTCSYLIFTAWEGDADLIFQGLSTPPDLNIVFRLNS</sequence>